<keyword evidence="8" id="KW-0496">Mitochondrion</keyword>
<evidence type="ECO:0000256" key="7">
    <source>
        <dbReference type="ARBA" id="ARBA00022927"/>
    </source>
</evidence>
<reference evidence="10 11" key="1">
    <citation type="submission" date="2016-10" db="EMBL/GenBank/DDBJ databases">
        <title>Reductive evolution of mitochondrial metabolism and differential evolution of invasion-related proteins in Cryptosporidium.</title>
        <authorList>
            <person name="Liu S."/>
            <person name="Roellig D.M."/>
            <person name="Guo Y."/>
            <person name="Li N."/>
            <person name="Frace M.A."/>
            <person name="Tang K."/>
            <person name="Zhang L."/>
            <person name="Feng Y."/>
            <person name="Xiao L."/>
        </authorList>
    </citation>
    <scope>NUCLEOTIDE SEQUENCE [LARGE SCALE GENOMIC DNA]</scope>
    <source>
        <strain evidence="10">30847</strain>
    </source>
</reference>
<sequence>MRKVEVLPEQSTQYEHFSKEVHNVLQQDNFDGFRAEIAKNVTRNLQSSHTLLLGTIRDKGYMYQFGPSYQSADGKTMVLSRIGTDGVVNTRLSRRFGNNIDCKFSSSSSINHEERNMSELSLEYNGFDWSACIKAAYNGTGLLNGSYSQVITPKLQLGGELTWISANCTSIMAIGSRYRIGKNTVFTQISRQPDFSTLQGMLSNSHSIKSSFCRKVSDRLSLATELECTWPNYESSLKLGYEYLFKTARIQGMIDTGGRLSMQCQDVQGFGISGMIDYLKSDYRFGFMMQFMPQEQGQDVYSLGNADNSKS</sequence>
<dbReference type="CDD" id="cd07305">
    <property type="entry name" value="Porin3_Tom40"/>
    <property type="match status" value="1"/>
</dbReference>
<dbReference type="OrthoDB" id="19656at2759"/>
<dbReference type="InterPro" id="IPR037930">
    <property type="entry name" value="Tom40"/>
</dbReference>
<evidence type="ECO:0000313" key="11">
    <source>
        <dbReference type="Proteomes" id="UP000186804"/>
    </source>
</evidence>
<evidence type="ECO:0000256" key="1">
    <source>
        <dbReference type="ARBA" id="ARBA00004374"/>
    </source>
</evidence>
<evidence type="ECO:0000256" key="8">
    <source>
        <dbReference type="ARBA" id="ARBA00023128"/>
    </source>
</evidence>
<dbReference type="GO" id="GO:0008320">
    <property type="term" value="F:protein transmembrane transporter activity"/>
    <property type="evidence" value="ECO:0007669"/>
    <property type="project" value="InterPro"/>
</dbReference>
<dbReference type="InterPro" id="IPR027246">
    <property type="entry name" value="Porin_Euk/Tom40"/>
</dbReference>
<comment type="caution">
    <text evidence="10">The sequence shown here is derived from an EMBL/GenBank/DDBJ whole genome shotgun (WGS) entry which is preliminary data.</text>
</comment>
<evidence type="ECO:0000313" key="10">
    <source>
        <dbReference type="EMBL" id="OII71173.1"/>
    </source>
</evidence>
<keyword evidence="3" id="KW-0813">Transport</keyword>
<dbReference type="Pfam" id="PF01459">
    <property type="entry name" value="Porin_3"/>
    <property type="match status" value="1"/>
</dbReference>
<keyword evidence="7" id="KW-0653">Protein transport</keyword>
<proteinExistence type="inferred from homology"/>
<dbReference type="AlphaFoldDB" id="A0A1J4ME76"/>
<keyword evidence="11" id="KW-1185">Reference proteome</keyword>
<keyword evidence="9" id="KW-0472">Membrane</keyword>
<dbReference type="PANTHER" id="PTHR10802">
    <property type="entry name" value="MITOCHONDRIAL IMPORT RECEPTOR SUBUNIT TOM40"/>
    <property type="match status" value="1"/>
</dbReference>
<dbReference type="GO" id="GO:0030150">
    <property type="term" value="P:protein import into mitochondrial matrix"/>
    <property type="evidence" value="ECO:0007669"/>
    <property type="project" value="InterPro"/>
</dbReference>
<dbReference type="VEuPathDB" id="CryptoDB:cand_025890"/>
<keyword evidence="5" id="KW-0812">Transmembrane</keyword>
<evidence type="ECO:0000256" key="5">
    <source>
        <dbReference type="ARBA" id="ARBA00022692"/>
    </source>
</evidence>
<dbReference type="InterPro" id="IPR023614">
    <property type="entry name" value="Porin_dom_sf"/>
</dbReference>
<dbReference type="RefSeq" id="XP_067066541.1">
    <property type="nucleotide sequence ID" value="XM_067212818.1"/>
</dbReference>
<protein>
    <submittedName>
        <fullName evidence="10">Porin family protein</fullName>
    </submittedName>
</protein>
<dbReference type="GO" id="GO:0005741">
    <property type="term" value="C:mitochondrial outer membrane"/>
    <property type="evidence" value="ECO:0007669"/>
    <property type="project" value="UniProtKB-SubCell"/>
</dbReference>
<dbReference type="Gene3D" id="2.40.160.10">
    <property type="entry name" value="Porin"/>
    <property type="match status" value="2"/>
</dbReference>
<dbReference type="EMBL" id="LRBS01000124">
    <property type="protein sequence ID" value="OII71173.1"/>
    <property type="molecule type" value="Genomic_DNA"/>
</dbReference>
<keyword evidence="4" id="KW-1134">Transmembrane beta strand</keyword>
<evidence type="ECO:0000256" key="6">
    <source>
        <dbReference type="ARBA" id="ARBA00022787"/>
    </source>
</evidence>
<name>A0A1J4ME76_9CRYT</name>
<evidence type="ECO:0000256" key="3">
    <source>
        <dbReference type="ARBA" id="ARBA00022448"/>
    </source>
</evidence>
<comment type="similarity">
    <text evidence="2">Belongs to the Tom40 family.</text>
</comment>
<accession>A0A1J4ME76</accession>
<comment type="subcellular location">
    <subcellularLocation>
        <location evidence="1">Mitochondrion outer membrane</location>
        <topology evidence="1">Multi-pass membrane protein</topology>
    </subcellularLocation>
</comment>
<dbReference type="Proteomes" id="UP000186804">
    <property type="component" value="Unassembled WGS sequence"/>
</dbReference>
<dbReference type="GeneID" id="92366773"/>
<evidence type="ECO:0000256" key="9">
    <source>
        <dbReference type="ARBA" id="ARBA00023136"/>
    </source>
</evidence>
<gene>
    <name evidence="10" type="ORF">cand_025890</name>
</gene>
<evidence type="ECO:0000256" key="4">
    <source>
        <dbReference type="ARBA" id="ARBA00022452"/>
    </source>
</evidence>
<organism evidence="10 11">
    <name type="scientific">Cryptosporidium andersoni</name>
    <dbReference type="NCBI Taxonomy" id="117008"/>
    <lineage>
        <taxon>Eukaryota</taxon>
        <taxon>Sar</taxon>
        <taxon>Alveolata</taxon>
        <taxon>Apicomplexa</taxon>
        <taxon>Conoidasida</taxon>
        <taxon>Coccidia</taxon>
        <taxon>Eucoccidiorida</taxon>
        <taxon>Eimeriorina</taxon>
        <taxon>Cryptosporidiidae</taxon>
        <taxon>Cryptosporidium</taxon>
    </lineage>
</organism>
<keyword evidence="6" id="KW-1000">Mitochondrion outer membrane</keyword>
<evidence type="ECO:0000256" key="2">
    <source>
        <dbReference type="ARBA" id="ARBA00010510"/>
    </source>
</evidence>